<evidence type="ECO:0000256" key="5">
    <source>
        <dbReference type="ARBA" id="ARBA00022723"/>
    </source>
</evidence>
<keyword evidence="6" id="KW-0862">Zinc</keyword>
<evidence type="ECO:0000256" key="4">
    <source>
        <dbReference type="ARBA" id="ARBA00005975"/>
    </source>
</evidence>
<evidence type="ECO:0000259" key="9">
    <source>
        <dbReference type="PROSITE" id="PS51837"/>
    </source>
</evidence>
<dbReference type="AlphaFoldDB" id="A0A816UGG5"/>
<dbReference type="GO" id="GO:0031902">
    <property type="term" value="C:late endosome membrane"/>
    <property type="evidence" value="ECO:0007669"/>
    <property type="project" value="UniProtKB-SubCell"/>
</dbReference>
<dbReference type="GO" id="GO:0005765">
    <property type="term" value="C:lysosomal membrane"/>
    <property type="evidence" value="ECO:0007669"/>
    <property type="project" value="UniProtKB-SubCell"/>
</dbReference>
<dbReference type="PANTHER" id="PTHR23292:SF6">
    <property type="entry name" value="FI16602P1-RELATED"/>
    <property type="match status" value="1"/>
</dbReference>
<gene>
    <name evidence="11" type="ORF">OVN521_LOCUS13032</name>
    <name evidence="10" type="ORF">WKI299_LOCUS22737</name>
</gene>
<comment type="caution">
    <text evidence="10">The sequence shown here is derived from an EMBL/GenBank/DDBJ whole genome shotgun (WGS) entry which is preliminary data.</text>
</comment>
<evidence type="ECO:0000313" key="12">
    <source>
        <dbReference type="Proteomes" id="UP000663856"/>
    </source>
</evidence>
<comment type="subcellular location">
    <subcellularLocation>
        <location evidence="2">Endosome membrane</location>
        <topology evidence="2">Peripheral membrane protein</topology>
    </subcellularLocation>
    <subcellularLocation>
        <location evidence="1">Late endosome membrane</location>
    </subcellularLocation>
    <subcellularLocation>
        <location evidence="3">Lysosome membrane</location>
        <topology evidence="3">Peripheral membrane protein</topology>
        <orientation evidence="3">Cytoplasmic side</orientation>
    </subcellularLocation>
</comment>
<feature type="region of interest" description="Disordered" evidence="8">
    <location>
        <begin position="27"/>
        <end position="111"/>
    </location>
</feature>
<dbReference type="InterPro" id="IPR006629">
    <property type="entry name" value="LITAF"/>
</dbReference>
<reference evidence="10" key="1">
    <citation type="submission" date="2021-02" db="EMBL/GenBank/DDBJ databases">
        <authorList>
            <person name="Nowell W R."/>
        </authorList>
    </citation>
    <scope>NUCLEOTIDE SEQUENCE</scope>
</reference>
<dbReference type="Proteomes" id="UP000663866">
    <property type="component" value="Unassembled WGS sequence"/>
</dbReference>
<evidence type="ECO:0000256" key="6">
    <source>
        <dbReference type="ARBA" id="ARBA00022833"/>
    </source>
</evidence>
<sequence length="186" mass="20123">MSVNIEATLLNVLLSNPHSPAQAILTDDTNLIQEKNTEEEPESPSSVSASSSSSVSASSSSSVSASSSSIVIQPTLNAIHREEPNEKPDDVLQDSSSKDQKLQETYRPPKGEWPRESISIVCPNCQTFAYTQVKSSTTLLTILIGIAQFFLEFSLLFIPVCSPPVKQINHYCPNCHSFLGEAPALS</sequence>
<dbReference type="EMBL" id="CAJOBG010001874">
    <property type="protein sequence ID" value="CAF3965047.1"/>
    <property type="molecule type" value="Genomic_DNA"/>
</dbReference>
<dbReference type="EMBL" id="CAJNRF010009748">
    <property type="protein sequence ID" value="CAF2113376.1"/>
    <property type="molecule type" value="Genomic_DNA"/>
</dbReference>
<dbReference type="PANTHER" id="PTHR23292">
    <property type="entry name" value="LIPOPOLYSACCHARIDE-INDUCED TUMOR NECROSIS FACTOR-ALPHA FACTOR"/>
    <property type="match status" value="1"/>
</dbReference>
<evidence type="ECO:0000313" key="13">
    <source>
        <dbReference type="Proteomes" id="UP000663866"/>
    </source>
</evidence>
<comment type="similarity">
    <text evidence="4">Belongs to the CDIP1/LITAF family.</text>
</comment>
<dbReference type="InterPro" id="IPR037519">
    <property type="entry name" value="LITAF_fam"/>
</dbReference>
<dbReference type="GO" id="GO:0008270">
    <property type="term" value="F:zinc ion binding"/>
    <property type="evidence" value="ECO:0007669"/>
    <property type="project" value="TreeGrafter"/>
</dbReference>
<keyword evidence="5" id="KW-0479">Metal-binding</keyword>
<evidence type="ECO:0000256" key="2">
    <source>
        <dbReference type="ARBA" id="ARBA00004481"/>
    </source>
</evidence>
<feature type="compositionally biased region" description="Low complexity" evidence="8">
    <location>
        <begin position="45"/>
        <end position="69"/>
    </location>
</feature>
<keyword evidence="7" id="KW-0472">Membrane</keyword>
<keyword evidence="13" id="KW-1185">Reference proteome</keyword>
<dbReference type="Pfam" id="PF10601">
    <property type="entry name" value="zf-LITAF-like"/>
    <property type="match status" value="1"/>
</dbReference>
<evidence type="ECO:0000313" key="10">
    <source>
        <dbReference type="EMBL" id="CAF2113376.1"/>
    </source>
</evidence>
<evidence type="ECO:0000256" key="8">
    <source>
        <dbReference type="SAM" id="MobiDB-lite"/>
    </source>
</evidence>
<evidence type="ECO:0000313" key="11">
    <source>
        <dbReference type="EMBL" id="CAF3965047.1"/>
    </source>
</evidence>
<evidence type="ECO:0000256" key="7">
    <source>
        <dbReference type="ARBA" id="ARBA00023136"/>
    </source>
</evidence>
<evidence type="ECO:0000256" key="3">
    <source>
        <dbReference type="ARBA" id="ARBA00004630"/>
    </source>
</evidence>
<feature type="domain" description="LITAF" evidence="9">
    <location>
        <begin position="102"/>
        <end position="184"/>
    </location>
</feature>
<accession>A0A816UGG5</accession>
<feature type="compositionally biased region" description="Basic and acidic residues" evidence="8">
    <location>
        <begin position="79"/>
        <end position="111"/>
    </location>
</feature>
<dbReference type="PROSITE" id="PS51837">
    <property type="entry name" value="LITAF"/>
    <property type="match status" value="1"/>
</dbReference>
<dbReference type="Proteomes" id="UP000663856">
    <property type="component" value="Unassembled WGS sequence"/>
</dbReference>
<proteinExistence type="inferred from homology"/>
<name>A0A816UGG5_9BILA</name>
<dbReference type="SMART" id="SM00714">
    <property type="entry name" value="LITAF"/>
    <property type="match status" value="1"/>
</dbReference>
<protein>
    <recommendedName>
        <fullName evidence="9">LITAF domain-containing protein</fullName>
    </recommendedName>
</protein>
<evidence type="ECO:0000256" key="1">
    <source>
        <dbReference type="ARBA" id="ARBA00004414"/>
    </source>
</evidence>
<organism evidence="10 12">
    <name type="scientific">Rotaria magnacalcarata</name>
    <dbReference type="NCBI Taxonomy" id="392030"/>
    <lineage>
        <taxon>Eukaryota</taxon>
        <taxon>Metazoa</taxon>
        <taxon>Spiralia</taxon>
        <taxon>Gnathifera</taxon>
        <taxon>Rotifera</taxon>
        <taxon>Eurotatoria</taxon>
        <taxon>Bdelloidea</taxon>
        <taxon>Philodinida</taxon>
        <taxon>Philodinidae</taxon>
        <taxon>Rotaria</taxon>
    </lineage>
</organism>